<gene>
    <name evidence="1" type="ORF">WMSIL1_LOCUS11563</name>
</gene>
<dbReference type="Gene3D" id="3.30.420.10">
    <property type="entry name" value="Ribonuclease H-like superfamily/Ribonuclease H"/>
    <property type="match status" value="1"/>
</dbReference>
<evidence type="ECO:0000313" key="2">
    <source>
        <dbReference type="Proteomes" id="UP000321570"/>
    </source>
</evidence>
<protein>
    <recommendedName>
        <fullName evidence="3">Integrase catalytic domain-containing protein</fullName>
    </recommendedName>
</protein>
<dbReference type="InterPro" id="IPR012337">
    <property type="entry name" value="RNaseH-like_sf"/>
</dbReference>
<evidence type="ECO:0008006" key="3">
    <source>
        <dbReference type="Google" id="ProtNLM"/>
    </source>
</evidence>
<dbReference type="Proteomes" id="UP000321570">
    <property type="component" value="Unassembled WGS sequence"/>
</dbReference>
<name>A0A564Z1B3_HYMDI</name>
<dbReference type="SUPFAM" id="SSF53098">
    <property type="entry name" value="Ribonuclease H-like"/>
    <property type="match status" value="1"/>
</dbReference>
<reference evidence="1 2" key="1">
    <citation type="submission" date="2019-07" db="EMBL/GenBank/DDBJ databases">
        <authorList>
            <person name="Jastrzebski P J."/>
            <person name="Paukszto L."/>
            <person name="Jastrzebski P J."/>
        </authorList>
    </citation>
    <scope>NUCLEOTIDE SEQUENCE [LARGE SCALE GENOMIC DNA]</scope>
    <source>
        <strain evidence="1 2">WMS-il1</strain>
    </source>
</reference>
<keyword evidence="2" id="KW-1185">Reference proteome</keyword>
<dbReference type="InterPro" id="IPR036397">
    <property type="entry name" value="RNaseH_sf"/>
</dbReference>
<evidence type="ECO:0000313" key="1">
    <source>
        <dbReference type="EMBL" id="VUZ53301.1"/>
    </source>
</evidence>
<proteinExistence type="predicted"/>
<dbReference type="EMBL" id="CABIJS010000555">
    <property type="protein sequence ID" value="VUZ53301.1"/>
    <property type="molecule type" value="Genomic_DNA"/>
</dbReference>
<organism evidence="1 2">
    <name type="scientific">Hymenolepis diminuta</name>
    <name type="common">Rat tapeworm</name>
    <dbReference type="NCBI Taxonomy" id="6216"/>
    <lineage>
        <taxon>Eukaryota</taxon>
        <taxon>Metazoa</taxon>
        <taxon>Spiralia</taxon>
        <taxon>Lophotrochozoa</taxon>
        <taxon>Platyhelminthes</taxon>
        <taxon>Cestoda</taxon>
        <taxon>Eucestoda</taxon>
        <taxon>Cyclophyllidea</taxon>
        <taxon>Hymenolepididae</taxon>
        <taxon>Hymenolepis</taxon>
    </lineage>
</organism>
<sequence length="78" mass="8692">MFVKSVTTVTVINSLRLLFATHGIPIIIVSRNVIQFSSTRFTDLCCGLNISHSHFPPNLNGLDEKFVGTMKMQLLLSQ</sequence>
<dbReference type="AlphaFoldDB" id="A0A564Z1B3"/>
<accession>A0A564Z1B3</accession>
<dbReference type="GO" id="GO:0003676">
    <property type="term" value="F:nucleic acid binding"/>
    <property type="evidence" value="ECO:0007669"/>
    <property type="project" value="InterPro"/>
</dbReference>